<dbReference type="EMBL" id="SOJN01000070">
    <property type="protein sequence ID" value="TET46032.1"/>
    <property type="molecule type" value="Genomic_DNA"/>
</dbReference>
<dbReference type="PANTHER" id="PTHR24020:SF84">
    <property type="entry name" value="VWFA DOMAIN-CONTAINING PROTEIN"/>
    <property type="match status" value="1"/>
</dbReference>
<dbReference type="InterPro" id="IPR025965">
    <property type="entry name" value="FlgD/Vpr_Ig-like"/>
</dbReference>
<dbReference type="AlphaFoldDB" id="A0A523UU24"/>
<name>A0A523UU24_UNCT6</name>
<protein>
    <submittedName>
        <fullName evidence="3">VWA domain-containing protein</fullName>
    </submittedName>
</protein>
<accession>A0A523UU24</accession>
<organism evidence="3 4">
    <name type="scientific">candidate division TA06 bacterium</name>
    <dbReference type="NCBI Taxonomy" id="2250710"/>
    <lineage>
        <taxon>Bacteria</taxon>
        <taxon>Bacteria division TA06</taxon>
    </lineage>
</organism>
<dbReference type="InterPro" id="IPR002035">
    <property type="entry name" value="VWF_A"/>
</dbReference>
<feature type="chain" id="PRO_5021875399" evidence="1">
    <location>
        <begin position="21"/>
        <end position="439"/>
    </location>
</feature>
<dbReference type="PROSITE" id="PS50234">
    <property type="entry name" value="VWFA"/>
    <property type="match status" value="1"/>
</dbReference>
<feature type="domain" description="VWFA" evidence="2">
    <location>
        <begin position="66"/>
        <end position="234"/>
    </location>
</feature>
<comment type="caution">
    <text evidence="3">The sequence shown here is derived from an EMBL/GenBank/DDBJ whole genome shotgun (WGS) entry which is preliminary data.</text>
</comment>
<dbReference type="PANTHER" id="PTHR24020">
    <property type="entry name" value="COLLAGEN ALPHA"/>
    <property type="match status" value="1"/>
</dbReference>
<dbReference type="Proteomes" id="UP000315525">
    <property type="component" value="Unassembled WGS sequence"/>
</dbReference>
<dbReference type="SMART" id="SM00327">
    <property type="entry name" value="VWA"/>
    <property type="match status" value="1"/>
</dbReference>
<evidence type="ECO:0000313" key="4">
    <source>
        <dbReference type="Proteomes" id="UP000315525"/>
    </source>
</evidence>
<dbReference type="CDD" id="cd00198">
    <property type="entry name" value="vWFA"/>
    <property type="match status" value="1"/>
</dbReference>
<keyword evidence="1" id="KW-0732">Signal</keyword>
<evidence type="ECO:0000259" key="2">
    <source>
        <dbReference type="PROSITE" id="PS50234"/>
    </source>
</evidence>
<reference evidence="3 4" key="1">
    <citation type="submission" date="2019-03" db="EMBL/GenBank/DDBJ databases">
        <title>Metabolic potential of uncultured bacteria and archaea associated with petroleum seepage in deep-sea sediments.</title>
        <authorList>
            <person name="Dong X."/>
            <person name="Hubert C."/>
        </authorList>
    </citation>
    <scope>NUCLEOTIDE SEQUENCE [LARGE SCALE GENOMIC DNA]</scope>
    <source>
        <strain evidence="3">E44_bin18</strain>
    </source>
</reference>
<evidence type="ECO:0000256" key="1">
    <source>
        <dbReference type="SAM" id="SignalP"/>
    </source>
</evidence>
<dbReference type="Pfam" id="PF00092">
    <property type="entry name" value="VWA"/>
    <property type="match status" value="1"/>
</dbReference>
<dbReference type="Pfam" id="PF13860">
    <property type="entry name" value="FlgD_ig"/>
    <property type="match status" value="1"/>
</dbReference>
<feature type="signal peptide" evidence="1">
    <location>
        <begin position="1"/>
        <end position="20"/>
    </location>
</feature>
<dbReference type="InterPro" id="IPR036465">
    <property type="entry name" value="vWFA_dom_sf"/>
</dbReference>
<sequence>MKWPPLVLCCALLAAAAASNEFPRVTTDKSVWPDQIYLAGTGVPDEAEVTLTVEGIGDTIAPMAIDLIFAIDVSGSMEGAPLETAKVAARCICMGLDPTTEQSGLVAFGTDAVLLSELSHLHWMLFPLIDSLKAGGWTVLGDAINLAQAELTSPRRKESNLPVILLLSDGSSTSGSDPFEAAQNAKASGTLIYALGFGSPASEETLRLIVSEPDSETYWHYPDLSMIPEILKSIRMVPTYLAARHLSVIERLDSRFNYVPGSFSIVPDRVAGRAAEWTVGELGLAEDWSVTFRVTASDTGLLPVEVLPTSRANYMNFAGGWVDEPFPQEYIRVITGVGVAEGPVSLRSEDNILRLGPNPFYESCTISYYADGYTRLRLTIHDVAGRVVRTLVDGVPAVDMHSVVWTGDDRNGQQVPSGVYVCKYESPTTTKSKLLLLVR</sequence>
<proteinExistence type="predicted"/>
<dbReference type="Gene3D" id="3.40.50.410">
    <property type="entry name" value="von Willebrand factor, type A domain"/>
    <property type="match status" value="1"/>
</dbReference>
<gene>
    <name evidence="3" type="ORF">E3J62_05705</name>
</gene>
<dbReference type="SUPFAM" id="SSF53300">
    <property type="entry name" value="vWA-like"/>
    <property type="match status" value="1"/>
</dbReference>
<evidence type="ECO:0000313" key="3">
    <source>
        <dbReference type="EMBL" id="TET46032.1"/>
    </source>
</evidence>
<dbReference type="InterPro" id="IPR050525">
    <property type="entry name" value="ECM_Assembly_Org"/>
</dbReference>
<dbReference type="Gene3D" id="2.60.40.4070">
    <property type="match status" value="1"/>
</dbReference>